<evidence type="ECO:0000313" key="2">
    <source>
        <dbReference type="EMBL" id="RFC65624.1"/>
    </source>
</evidence>
<name>A0A371X9A1_9HYPH</name>
<comment type="caution">
    <text evidence="2">The sequence shown here is derived from an EMBL/GenBank/DDBJ whole genome shotgun (WGS) entry which is preliminary data.</text>
</comment>
<dbReference type="RefSeq" id="WP_116625235.1">
    <property type="nucleotide sequence ID" value="NZ_QURN01000015.1"/>
</dbReference>
<keyword evidence="3" id="KW-1185">Reference proteome</keyword>
<dbReference type="AlphaFoldDB" id="A0A371X9A1"/>
<sequence length="78" mass="8458">MEHGLGQDAGRPQAQEEISGAEPRLHAAPYHCRHTPDGYDVLTDMSENLPVTHEEIALLRAFLSAEISAIIHGDNEAG</sequence>
<proteinExistence type="predicted"/>
<accession>A0A371X9A1</accession>
<dbReference type="EMBL" id="QURN01000015">
    <property type="protein sequence ID" value="RFC65624.1"/>
    <property type="molecule type" value="Genomic_DNA"/>
</dbReference>
<reference evidence="3" key="1">
    <citation type="submission" date="2018-08" db="EMBL/GenBank/DDBJ databases">
        <authorList>
            <person name="Im W.T."/>
        </authorList>
    </citation>
    <scope>NUCLEOTIDE SEQUENCE [LARGE SCALE GENOMIC DNA]</scope>
    <source>
        <strain evidence="3">LA-28</strain>
    </source>
</reference>
<gene>
    <name evidence="2" type="ORF">DY251_17775</name>
</gene>
<protein>
    <submittedName>
        <fullName evidence="2">Uncharacterized protein</fullName>
    </submittedName>
</protein>
<evidence type="ECO:0000313" key="3">
    <source>
        <dbReference type="Proteomes" id="UP000262379"/>
    </source>
</evidence>
<evidence type="ECO:0000256" key="1">
    <source>
        <dbReference type="SAM" id="MobiDB-lite"/>
    </source>
</evidence>
<feature type="region of interest" description="Disordered" evidence="1">
    <location>
        <begin position="1"/>
        <end position="32"/>
    </location>
</feature>
<dbReference type="Proteomes" id="UP000262379">
    <property type="component" value="Unassembled WGS sequence"/>
</dbReference>
<organism evidence="2 3">
    <name type="scientific">Mesorhizobium denitrificans</name>
    <dbReference type="NCBI Taxonomy" id="2294114"/>
    <lineage>
        <taxon>Bacteria</taxon>
        <taxon>Pseudomonadati</taxon>
        <taxon>Pseudomonadota</taxon>
        <taxon>Alphaproteobacteria</taxon>
        <taxon>Hyphomicrobiales</taxon>
        <taxon>Phyllobacteriaceae</taxon>
        <taxon>Mesorhizobium</taxon>
    </lineage>
</organism>